<dbReference type="PANTHER" id="PTHR40663">
    <property type="match status" value="1"/>
</dbReference>
<dbReference type="SUPFAM" id="SSF46785">
    <property type="entry name" value="Winged helix' DNA-binding domain"/>
    <property type="match status" value="1"/>
</dbReference>
<evidence type="ECO:0000313" key="3">
    <source>
        <dbReference type="Proteomes" id="UP000596092"/>
    </source>
</evidence>
<dbReference type="InterPro" id="IPR036390">
    <property type="entry name" value="WH_DNA-bd_sf"/>
</dbReference>
<accession>A0A7T5VEH0</accession>
<sequence length="100" mass="11548">MEPATPSSITIRQQIIALLTDETMGARELSQTLHQSEKEIYAHLQHIGRSLKAEGRLLKIDPAVCLHCGFVFRQRRKPQPPGHCPNCRKTRIRRPRYHID</sequence>
<evidence type="ECO:0000313" key="2">
    <source>
        <dbReference type="EMBL" id="QQG66301.1"/>
    </source>
</evidence>
<dbReference type="EMBL" id="CP054140">
    <property type="protein sequence ID" value="QQG66301.1"/>
    <property type="molecule type" value="Genomic_DNA"/>
</dbReference>
<name>A0A7T5VEH0_9BACT</name>
<organism evidence="2 3">
    <name type="scientific">Desulfobulbus oligotrophicus</name>
    <dbReference type="NCBI Taxonomy" id="1909699"/>
    <lineage>
        <taxon>Bacteria</taxon>
        <taxon>Pseudomonadati</taxon>
        <taxon>Thermodesulfobacteriota</taxon>
        <taxon>Desulfobulbia</taxon>
        <taxon>Desulfobulbales</taxon>
        <taxon>Desulfobulbaceae</taxon>
        <taxon>Desulfobulbus</taxon>
    </lineage>
</organism>
<proteinExistence type="predicted"/>
<dbReference type="PANTHER" id="PTHR40663:SF2">
    <property type="entry name" value="TRANSCRIPTIONAL REGULATOR"/>
    <property type="match status" value="1"/>
</dbReference>
<dbReference type="Proteomes" id="UP000596092">
    <property type="component" value="Chromosome"/>
</dbReference>
<dbReference type="InterPro" id="IPR049159">
    <property type="entry name" value="PF0610-like_wHTH_N"/>
</dbReference>
<reference evidence="2 3" key="1">
    <citation type="submission" date="2020-05" db="EMBL/GenBank/DDBJ databases">
        <title>Complete genome of Desulfobulbus oligotrophicus.</title>
        <authorList>
            <person name="Podar M."/>
        </authorList>
    </citation>
    <scope>NUCLEOTIDE SEQUENCE [LARGE SCALE GENOMIC DNA]</scope>
    <source>
        <strain evidence="2 3">Prop6</strain>
    </source>
</reference>
<dbReference type="RefSeq" id="WP_199262337.1">
    <property type="nucleotide sequence ID" value="NZ_CP054140.1"/>
</dbReference>
<dbReference type="InterPro" id="IPR038767">
    <property type="entry name" value="PF0610-like"/>
</dbReference>
<evidence type="ECO:0000259" key="1">
    <source>
        <dbReference type="Pfam" id="PF21476"/>
    </source>
</evidence>
<dbReference type="KEGG" id="dog:HP555_10720"/>
<gene>
    <name evidence="2" type="ORF">HP555_10720</name>
</gene>
<dbReference type="Pfam" id="PF21476">
    <property type="entry name" value="PF0610-like_N"/>
    <property type="match status" value="1"/>
</dbReference>
<protein>
    <submittedName>
        <fullName evidence="2">Transcriptional regulator</fullName>
    </submittedName>
</protein>
<feature type="domain" description="PF0610-like winged HTH N-terminal" evidence="1">
    <location>
        <begin position="10"/>
        <end position="58"/>
    </location>
</feature>
<dbReference type="AlphaFoldDB" id="A0A7T5VEH0"/>
<keyword evidence="3" id="KW-1185">Reference proteome</keyword>